<keyword evidence="6" id="KW-1185">Reference proteome</keyword>
<dbReference type="PANTHER" id="PTHR43782:SF3">
    <property type="entry name" value="ARGINASE"/>
    <property type="match status" value="1"/>
</dbReference>
<reference evidence="5 6" key="1">
    <citation type="submission" date="2017-04" db="EMBL/GenBank/DDBJ databases">
        <authorList>
            <person name="Afonso C.L."/>
            <person name="Miller P.J."/>
            <person name="Scott M.A."/>
            <person name="Spackman E."/>
            <person name="Goraichik I."/>
            <person name="Dimitrov K.M."/>
            <person name="Suarez D.L."/>
            <person name="Swayne D.E."/>
        </authorList>
    </citation>
    <scope>NUCLEOTIDE SEQUENCE [LARGE SCALE GENOMIC DNA]</scope>
    <source>
        <strain evidence="5 6">DSM 43828</strain>
    </source>
</reference>
<keyword evidence="1" id="KW-0479">Metal-binding</keyword>
<evidence type="ECO:0000256" key="3">
    <source>
        <dbReference type="ARBA" id="ARBA00023211"/>
    </source>
</evidence>
<comment type="similarity">
    <text evidence="4">Belongs to the arginase family.</text>
</comment>
<dbReference type="OrthoDB" id="7331788at2"/>
<gene>
    <name evidence="5" type="ORF">SAMN05661093_06696</name>
</gene>
<name>A0A1W2FGY4_KIBAR</name>
<dbReference type="EMBL" id="FWXV01000006">
    <property type="protein sequence ID" value="SMD21043.1"/>
    <property type="molecule type" value="Genomic_DNA"/>
</dbReference>
<keyword evidence="3" id="KW-0464">Manganese</keyword>
<dbReference type="CDD" id="cd09999">
    <property type="entry name" value="Arginase-like_1"/>
    <property type="match status" value="1"/>
</dbReference>
<dbReference type="PRINTS" id="PR00116">
    <property type="entry name" value="ARGINASE"/>
</dbReference>
<dbReference type="InterPro" id="IPR023696">
    <property type="entry name" value="Ureohydrolase_dom_sf"/>
</dbReference>
<evidence type="ECO:0000256" key="2">
    <source>
        <dbReference type="ARBA" id="ARBA00022801"/>
    </source>
</evidence>
<dbReference type="RefSeq" id="WP_084430676.1">
    <property type="nucleotide sequence ID" value="NZ_FWXV01000006.1"/>
</dbReference>
<proteinExistence type="inferred from homology"/>
<dbReference type="PANTHER" id="PTHR43782">
    <property type="entry name" value="ARGINASE"/>
    <property type="match status" value="1"/>
</dbReference>
<dbReference type="Pfam" id="PF00491">
    <property type="entry name" value="Arginase"/>
    <property type="match status" value="2"/>
</dbReference>
<dbReference type="GO" id="GO:0005829">
    <property type="term" value="C:cytosol"/>
    <property type="evidence" value="ECO:0007669"/>
    <property type="project" value="TreeGrafter"/>
</dbReference>
<evidence type="ECO:0000256" key="1">
    <source>
        <dbReference type="ARBA" id="ARBA00022723"/>
    </source>
</evidence>
<keyword evidence="2" id="KW-0378">Hydrolase</keyword>
<sequence>MQIHAVPQRQGALVDKARLLPAGCLALSRLAGDIAGVKPYVVPVSTGDSPAVDGVANRAALIVNRTAQLAALEAPGGPVLTIGGDCGSDVVPIAVARFRFGENLGVAWFDAHPDLNTPSTSPSGAFHGMALRVLFGEGDPEFVASPALRPGNAVLVGARSIDEGEQAAIDRGLVSFDSFPGEQIYLHVDLDVLDPSEFGGATYPEPNGLGIAEVAAAIDGIPVPVVGAGITECATADEAEIRKLATLIEAVVGVLRRGAQD</sequence>
<dbReference type="GO" id="GO:0004053">
    <property type="term" value="F:arginase activity"/>
    <property type="evidence" value="ECO:0007669"/>
    <property type="project" value="TreeGrafter"/>
</dbReference>
<dbReference type="AlphaFoldDB" id="A0A1W2FGY4"/>
<dbReference type="Gene3D" id="3.40.800.10">
    <property type="entry name" value="Ureohydrolase domain"/>
    <property type="match status" value="1"/>
</dbReference>
<dbReference type="SUPFAM" id="SSF52768">
    <property type="entry name" value="Arginase/deacetylase"/>
    <property type="match status" value="1"/>
</dbReference>
<dbReference type="GO" id="GO:0030145">
    <property type="term" value="F:manganese ion binding"/>
    <property type="evidence" value="ECO:0007669"/>
    <property type="project" value="TreeGrafter"/>
</dbReference>
<dbReference type="Proteomes" id="UP000192674">
    <property type="component" value="Unassembled WGS sequence"/>
</dbReference>
<evidence type="ECO:0000313" key="5">
    <source>
        <dbReference type="EMBL" id="SMD21043.1"/>
    </source>
</evidence>
<protein>
    <submittedName>
        <fullName evidence="5">Arginase</fullName>
    </submittedName>
</protein>
<evidence type="ECO:0000313" key="6">
    <source>
        <dbReference type="Proteomes" id="UP000192674"/>
    </source>
</evidence>
<dbReference type="PROSITE" id="PS51409">
    <property type="entry name" value="ARGINASE_2"/>
    <property type="match status" value="1"/>
</dbReference>
<accession>A0A1W2FGY4</accession>
<evidence type="ECO:0000256" key="4">
    <source>
        <dbReference type="PROSITE-ProRule" id="PRU00742"/>
    </source>
</evidence>
<dbReference type="InterPro" id="IPR006035">
    <property type="entry name" value="Ureohydrolase"/>
</dbReference>
<organism evidence="5 6">
    <name type="scientific">Kibdelosporangium aridum</name>
    <dbReference type="NCBI Taxonomy" id="2030"/>
    <lineage>
        <taxon>Bacteria</taxon>
        <taxon>Bacillati</taxon>
        <taxon>Actinomycetota</taxon>
        <taxon>Actinomycetes</taxon>
        <taxon>Pseudonocardiales</taxon>
        <taxon>Pseudonocardiaceae</taxon>
        <taxon>Kibdelosporangium</taxon>
    </lineage>
</organism>